<protein>
    <submittedName>
        <fullName evidence="1">Uncharacterized protein</fullName>
    </submittedName>
</protein>
<accession>A0A656AX01</accession>
<dbReference type="EMBL" id="CWQY01000104">
    <property type="protein sequence ID" value="CSD47503.1"/>
    <property type="molecule type" value="Genomic_DNA"/>
</dbReference>
<evidence type="ECO:0000313" key="1">
    <source>
        <dbReference type="EMBL" id="CSD47503.1"/>
    </source>
</evidence>
<dbReference type="Proteomes" id="UP000041770">
    <property type="component" value="Unassembled WGS sequence"/>
</dbReference>
<organism evidence="1 2">
    <name type="scientific">Vibrio cholerae</name>
    <dbReference type="NCBI Taxonomy" id="666"/>
    <lineage>
        <taxon>Bacteria</taxon>
        <taxon>Pseudomonadati</taxon>
        <taxon>Pseudomonadota</taxon>
        <taxon>Gammaproteobacteria</taxon>
        <taxon>Vibrionales</taxon>
        <taxon>Vibrionaceae</taxon>
        <taxon>Vibrio</taxon>
    </lineage>
</organism>
<name>A0A656AX01_VIBCL</name>
<dbReference type="AlphaFoldDB" id="A0A656AX01"/>
<sequence>MTRNGYAIDHIHKLYATCHFSDDWHGMRFPVRYGFARSHCITIGFAQHRAVWQFVFLFGTTKFVNDGQLRSTRGDNELAIFIGYELRIVQFHRTVVLSLDAVFCCCC</sequence>
<reference evidence="1 2" key="1">
    <citation type="submission" date="2015-07" db="EMBL/GenBank/DDBJ databases">
        <authorList>
            <consortium name="Pathogen Informatics"/>
        </authorList>
    </citation>
    <scope>NUCLEOTIDE SEQUENCE [LARGE SCALE GENOMIC DNA]</scope>
    <source>
        <strain evidence="1 2">A316</strain>
    </source>
</reference>
<proteinExistence type="predicted"/>
<evidence type="ECO:0000313" key="2">
    <source>
        <dbReference type="Proteomes" id="UP000041770"/>
    </source>
</evidence>
<gene>
    <name evidence="1" type="ORF">ERS013200_04239</name>
</gene>